<evidence type="ECO:0000313" key="3">
    <source>
        <dbReference type="Proteomes" id="UP000053558"/>
    </source>
</evidence>
<evidence type="ECO:0000256" key="1">
    <source>
        <dbReference type="SAM" id="MobiDB-lite"/>
    </source>
</evidence>
<dbReference type="GeneID" id="19202828"/>
<protein>
    <submittedName>
        <fullName evidence="2">Uncharacterized protein</fullName>
    </submittedName>
</protein>
<accession>A0A5M3MYH8</accession>
<name>A0A5M3MYH8_CONPW</name>
<proteinExistence type="predicted"/>
<feature type="region of interest" description="Disordered" evidence="1">
    <location>
        <begin position="375"/>
        <end position="410"/>
    </location>
</feature>
<sequence length="410" mass="45375">MKLKNISAFTLIRAKLKGYEPRTLVAASSLFMSSTLSHSNSSDNDERGPSPSTTPKKTTALTGPKKAMIATASTSRAAAPTARNAKPATTDKGKQPAHPTMSTRRNPAPQITLQIAEPMDDDAATPQPPVRPPLDHSGKVQVAVPLKKSDPYEVMVACLQSQYQKVTAMSGTDKLRKTKENGNNWWSWKQRATSMFEVTGCLKIANGDWPVTLCQTEKDQILWEMRDSAARFIINNFISDELLPYVRDRDPVNPDRILTAHEIYDRLKANFEVQSGQQAITIYRKMVNMKAKNSTNMQTHIGKLKDLRARFAAASGNKQHVDELNFQNIILASLPESWDGWASGFIGVQDASGGIMSRSTEDLVAAVWKEWIRRKKNVDPDNSDSDSPRPAKKARKGRSGGGDQKGNQER</sequence>
<dbReference type="Pfam" id="PF14223">
    <property type="entry name" value="Retrotran_gag_2"/>
    <property type="match status" value="1"/>
</dbReference>
<feature type="region of interest" description="Disordered" evidence="1">
    <location>
        <begin position="35"/>
        <end position="108"/>
    </location>
</feature>
<comment type="caution">
    <text evidence="2">The sequence shown here is derived from an EMBL/GenBank/DDBJ whole genome shotgun (WGS) entry which is preliminary data.</text>
</comment>
<organism evidence="2 3">
    <name type="scientific">Coniophora puteana (strain RWD-64-598)</name>
    <name type="common">Brown rot fungus</name>
    <dbReference type="NCBI Taxonomy" id="741705"/>
    <lineage>
        <taxon>Eukaryota</taxon>
        <taxon>Fungi</taxon>
        <taxon>Dikarya</taxon>
        <taxon>Basidiomycota</taxon>
        <taxon>Agaricomycotina</taxon>
        <taxon>Agaricomycetes</taxon>
        <taxon>Agaricomycetidae</taxon>
        <taxon>Boletales</taxon>
        <taxon>Coniophorineae</taxon>
        <taxon>Coniophoraceae</taxon>
        <taxon>Coniophora</taxon>
    </lineage>
</organism>
<dbReference type="KEGG" id="cput:CONPUDRAFT_151205"/>
<dbReference type="AlphaFoldDB" id="A0A5M3MYH8"/>
<reference evidence="3" key="1">
    <citation type="journal article" date="2012" name="Science">
        <title>The Paleozoic origin of enzymatic lignin decomposition reconstructed from 31 fungal genomes.</title>
        <authorList>
            <person name="Floudas D."/>
            <person name="Binder M."/>
            <person name="Riley R."/>
            <person name="Barry K."/>
            <person name="Blanchette R.A."/>
            <person name="Henrissat B."/>
            <person name="Martinez A.T."/>
            <person name="Otillar R."/>
            <person name="Spatafora J.W."/>
            <person name="Yadav J.S."/>
            <person name="Aerts A."/>
            <person name="Benoit I."/>
            <person name="Boyd A."/>
            <person name="Carlson A."/>
            <person name="Copeland A."/>
            <person name="Coutinho P.M."/>
            <person name="de Vries R.P."/>
            <person name="Ferreira P."/>
            <person name="Findley K."/>
            <person name="Foster B."/>
            <person name="Gaskell J."/>
            <person name="Glotzer D."/>
            <person name="Gorecki P."/>
            <person name="Heitman J."/>
            <person name="Hesse C."/>
            <person name="Hori C."/>
            <person name="Igarashi K."/>
            <person name="Jurgens J.A."/>
            <person name="Kallen N."/>
            <person name="Kersten P."/>
            <person name="Kohler A."/>
            <person name="Kuees U."/>
            <person name="Kumar T.K.A."/>
            <person name="Kuo A."/>
            <person name="LaButti K."/>
            <person name="Larrondo L.F."/>
            <person name="Lindquist E."/>
            <person name="Ling A."/>
            <person name="Lombard V."/>
            <person name="Lucas S."/>
            <person name="Lundell T."/>
            <person name="Martin R."/>
            <person name="McLaughlin D.J."/>
            <person name="Morgenstern I."/>
            <person name="Morin E."/>
            <person name="Murat C."/>
            <person name="Nagy L.G."/>
            <person name="Nolan M."/>
            <person name="Ohm R.A."/>
            <person name="Patyshakuliyeva A."/>
            <person name="Rokas A."/>
            <person name="Ruiz-Duenas F.J."/>
            <person name="Sabat G."/>
            <person name="Salamov A."/>
            <person name="Samejima M."/>
            <person name="Schmutz J."/>
            <person name="Slot J.C."/>
            <person name="St John F."/>
            <person name="Stenlid J."/>
            <person name="Sun H."/>
            <person name="Sun S."/>
            <person name="Syed K."/>
            <person name="Tsang A."/>
            <person name="Wiebenga A."/>
            <person name="Young D."/>
            <person name="Pisabarro A."/>
            <person name="Eastwood D.C."/>
            <person name="Martin F."/>
            <person name="Cullen D."/>
            <person name="Grigoriev I.V."/>
            <person name="Hibbett D.S."/>
        </authorList>
    </citation>
    <scope>NUCLEOTIDE SEQUENCE [LARGE SCALE GENOMIC DNA]</scope>
    <source>
        <strain evidence="3">RWD-64-598 SS2</strain>
    </source>
</reference>
<gene>
    <name evidence="2" type="ORF">CONPUDRAFT_151205</name>
</gene>
<dbReference type="EMBL" id="JH711575">
    <property type="protein sequence ID" value="EIW84169.1"/>
    <property type="molecule type" value="Genomic_DNA"/>
</dbReference>
<keyword evidence="3" id="KW-1185">Reference proteome</keyword>
<feature type="compositionally biased region" description="Low complexity" evidence="1">
    <location>
        <begin position="49"/>
        <end position="88"/>
    </location>
</feature>
<evidence type="ECO:0000313" key="2">
    <source>
        <dbReference type="EMBL" id="EIW84169.1"/>
    </source>
</evidence>
<dbReference type="Proteomes" id="UP000053558">
    <property type="component" value="Unassembled WGS sequence"/>
</dbReference>
<dbReference type="RefSeq" id="XP_007765944.1">
    <property type="nucleotide sequence ID" value="XM_007767754.1"/>
</dbReference>
<dbReference type="OrthoDB" id="2691868at2759"/>